<name>A0A5M3W4S4_9ACTN</name>
<organism evidence="3 4">
    <name type="scientific">Acrocarpospora corrugata</name>
    <dbReference type="NCBI Taxonomy" id="35763"/>
    <lineage>
        <taxon>Bacteria</taxon>
        <taxon>Bacillati</taxon>
        <taxon>Actinomycetota</taxon>
        <taxon>Actinomycetes</taxon>
        <taxon>Streptosporangiales</taxon>
        <taxon>Streptosporangiaceae</taxon>
        <taxon>Acrocarpospora</taxon>
    </lineage>
</organism>
<keyword evidence="2" id="KW-0732">Signal</keyword>
<accession>A0A5M3W4S4</accession>
<evidence type="ECO:0000256" key="1">
    <source>
        <dbReference type="SAM" id="MobiDB-lite"/>
    </source>
</evidence>
<reference evidence="3 4" key="1">
    <citation type="submission" date="2019-10" db="EMBL/GenBank/DDBJ databases">
        <title>Whole genome shotgun sequence of Acrocarpospora corrugata NBRC 13972.</title>
        <authorList>
            <person name="Ichikawa N."/>
            <person name="Kimura A."/>
            <person name="Kitahashi Y."/>
            <person name="Komaki H."/>
            <person name="Oguchi A."/>
        </authorList>
    </citation>
    <scope>NUCLEOTIDE SEQUENCE [LARGE SCALE GENOMIC DNA]</scope>
    <source>
        <strain evidence="3 4">NBRC 13972</strain>
    </source>
</reference>
<dbReference type="AlphaFoldDB" id="A0A5M3W4S4"/>
<protein>
    <submittedName>
        <fullName evidence="3">Uncharacterized protein</fullName>
    </submittedName>
</protein>
<dbReference type="EMBL" id="BLAD01000057">
    <property type="protein sequence ID" value="GES02253.1"/>
    <property type="molecule type" value="Genomic_DNA"/>
</dbReference>
<evidence type="ECO:0000313" key="4">
    <source>
        <dbReference type="Proteomes" id="UP000334990"/>
    </source>
</evidence>
<evidence type="ECO:0000313" key="3">
    <source>
        <dbReference type="EMBL" id="GES02253.1"/>
    </source>
</evidence>
<evidence type="ECO:0000256" key="2">
    <source>
        <dbReference type="SAM" id="SignalP"/>
    </source>
</evidence>
<keyword evidence="4" id="KW-1185">Reference proteome</keyword>
<gene>
    <name evidence="3" type="ORF">Acor_43180</name>
</gene>
<sequence>MNRRTSMAIVLLAGFILAAPSSVAAAASRPNPVHALKARFEPGRGVQLSEVSRTVTGGESVWRTRMHGTLRFGRSGPLAVEFTRGEIAEKGEEPSPSELPHIDKYIIDGSRYYDSADNFLGTIPDGKTWVHRKGSFILAYFSHQPFDVFNPAVISVLLKNRTPTRVPTGYLYRGTTPSSPLDKATRDSTRGTDQMPFDLPGGGPDISWRLWTDLNGLPQRLMTSFTVGAGKYAITGIADTRYSGWGSPVDISAPPTDQVIEEADVPADVLRNLSYTEPPVSVAPAR</sequence>
<proteinExistence type="predicted"/>
<feature type="chain" id="PRO_5024322636" evidence="2">
    <location>
        <begin position="27"/>
        <end position="286"/>
    </location>
</feature>
<feature type="region of interest" description="Disordered" evidence="1">
    <location>
        <begin position="168"/>
        <end position="198"/>
    </location>
</feature>
<dbReference type="Proteomes" id="UP000334990">
    <property type="component" value="Unassembled WGS sequence"/>
</dbReference>
<comment type="caution">
    <text evidence="3">The sequence shown here is derived from an EMBL/GenBank/DDBJ whole genome shotgun (WGS) entry which is preliminary data.</text>
</comment>
<feature type="signal peptide" evidence="2">
    <location>
        <begin position="1"/>
        <end position="26"/>
    </location>
</feature>